<feature type="binding site" evidence="8">
    <location>
        <position position="172"/>
    </location>
    <ligand>
        <name>[4Fe-4S] cluster</name>
        <dbReference type="ChEBI" id="CHEBI:49883"/>
        <label>2</label>
        <note>4Fe-4S-S-AdoMet</note>
    </ligand>
</feature>
<evidence type="ECO:0000256" key="7">
    <source>
        <dbReference type="ARBA" id="ARBA00023014"/>
    </source>
</evidence>
<dbReference type="Gene3D" id="3.40.50.12160">
    <property type="entry name" value="Methylthiotransferase, N-terminal domain"/>
    <property type="match status" value="1"/>
</dbReference>
<dbReference type="InterPro" id="IPR006638">
    <property type="entry name" value="Elp3/MiaA/NifB-like_rSAM"/>
</dbReference>
<evidence type="ECO:0000313" key="14">
    <source>
        <dbReference type="Proteomes" id="UP000219111"/>
    </source>
</evidence>
<evidence type="ECO:0000256" key="9">
    <source>
        <dbReference type="SAM" id="MobiDB-lite"/>
    </source>
</evidence>
<dbReference type="HAMAP" id="MF_01865">
    <property type="entry name" value="MTTase_RimO"/>
    <property type="match status" value="1"/>
</dbReference>
<dbReference type="GO" id="GO:0005829">
    <property type="term" value="C:cytosol"/>
    <property type="evidence" value="ECO:0007669"/>
    <property type="project" value="TreeGrafter"/>
</dbReference>
<dbReference type="SFLD" id="SFLDG01082">
    <property type="entry name" value="B12-binding_domain_containing"/>
    <property type="match status" value="1"/>
</dbReference>
<dbReference type="Gene3D" id="2.40.50.140">
    <property type="entry name" value="Nucleic acid-binding proteins"/>
    <property type="match status" value="1"/>
</dbReference>
<dbReference type="GO" id="GO:0035599">
    <property type="term" value="F:aspartic acid methylthiotransferase activity"/>
    <property type="evidence" value="ECO:0007669"/>
    <property type="project" value="TreeGrafter"/>
</dbReference>
<dbReference type="RefSeq" id="WP_097070978.1">
    <property type="nucleotide sequence ID" value="NZ_OBMT01000014.1"/>
</dbReference>
<proteinExistence type="inferred from homology"/>
<dbReference type="Pfam" id="PF00919">
    <property type="entry name" value="UPF0004"/>
    <property type="match status" value="1"/>
</dbReference>
<dbReference type="PANTHER" id="PTHR43837:SF1">
    <property type="entry name" value="RIBOSOMAL PROTEIN US12 METHYLTHIOTRANSFERASE RIMO"/>
    <property type="match status" value="1"/>
</dbReference>
<keyword evidence="2 8" id="KW-0963">Cytoplasm</keyword>
<evidence type="ECO:0000259" key="12">
    <source>
        <dbReference type="PROSITE" id="PS51918"/>
    </source>
</evidence>
<comment type="cofactor">
    <cofactor evidence="8">
        <name>[4Fe-4S] cluster</name>
        <dbReference type="ChEBI" id="CHEBI:49883"/>
    </cofactor>
    <text evidence="8">Binds 2 [4Fe-4S] clusters. One cluster is coordinated with 3 cysteines and an exchangeable S-adenosyl-L-methionine.</text>
</comment>
<dbReference type="GO" id="GO:0046872">
    <property type="term" value="F:metal ion binding"/>
    <property type="evidence" value="ECO:0007669"/>
    <property type="project" value="UniProtKB-KW"/>
</dbReference>
<protein>
    <recommendedName>
        <fullName evidence="8">Ribosomal protein uS12 methylthiotransferase RimO</fullName>
        <shortName evidence="8">uS12 MTTase</shortName>
        <shortName evidence="8">uS12 methylthiotransferase</shortName>
        <ecNumber evidence="8">2.8.4.4</ecNumber>
    </recommendedName>
    <alternativeName>
        <fullName evidence="8">Ribosomal protein uS12 (aspartate-C(3))-methylthiotransferase</fullName>
    </alternativeName>
    <alternativeName>
        <fullName evidence="8">Ribosome maturation factor RimO</fullName>
    </alternativeName>
</protein>
<dbReference type="CDD" id="cd01335">
    <property type="entry name" value="Radical_SAM"/>
    <property type="match status" value="1"/>
</dbReference>
<feature type="binding site" evidence="8">
    <location>
        <position position="101"/>
    </location>
    <ligand>
        <name>[4Fe-4S] cluster</name>
        <dbReference type="ChEBI" id="CHEBI:49883"/>
        <label>1</label>
    </ligand>
</feature>
<feature type="domain" description="MTTase N-terminal" evidence="11">
    <location>
        <begin position="27"/>
        <end position="137"/>
    </location>
</feature>
<dbReference type="SFLD" id="SFLDF00274">
    <property type="entry name" value="ribosomal_protein_S12_methylth"/>
    <property type="match status" value="1"/>
</dbReference>
<dbReference type="FunFam" id="3.40.50.12160:FF:000002">
    <property type="entry name" value="Ribosomal protein S12 methylthiotransferase RimO"/>
    <property type="match status" value="1"/>
</dbReference>
<evidence type="ECO:0000259" key="10">
    <source>
        <dbReference type="PROSITE" id="PS50926"/>
    </source>
</evidence>
<evidence type="ECO:0000256" key="2">
    <source>
        <dbReference type="ARBA" id="ARBA00022490"/>
    </source>
</evidence>
<dbReference type="Pfam" id="PF18693">
    <property type="entry name" value="TRAM_2"/>
    <property type="match status" value="1"/>
</dbReference>
<keyword evidence="14" id="KW-1185">Reference proteome</keyword>
<keyword evidence="7 8" id="KW-0411">Iron-sulfur</keyword>
<dbReference type="SMART" id="SM00729">
    <property type="entry name" value="Elp3"/>
    <property type="match status" value="1"/>
</dbReference>
<comment type="catalytic activity">
    <reaction evidence="8">
        <text>L-aspartate(89)-[ribosomal protein uS12]-hydrogen + (sulfur carrier)-SH + AH2 + 2 S-adenosyl-L-methionine = 3-methylsulfanyl-L-aspartate(89)-[ribosomal protein uS12]-hydrogen + (sulfur carrier)-H + 5'-deoxyadenosine + L-methionine + A + S-adenosyl-L-homocysteine + 2 H(+)</text>
        <dbReference type="Rhea" id="RHEA:37087"/>
        <dbReference type="Rhea" id="RHEA-COMP:10460"/>
        <dbReference type="Rhea" id="RHEA-COMP:10461"/>
        <dbReference type="Rhea" id="RHEA-COMP:14737"/>
        <dbReference type="Rhea" id="RHEA-COMP:14739"/>
        <dbReference type="ChEBI" id="CHEBI:13193"/>
        <dbReference type="ChEBI" id="CHEBI:15378"/>
        <dbReference type="ChEBI" id="CHEBI:17319"/>
        <dbReference type="ChEBI" id="CHEBI:17499"/>
        <dbReference type="ChEBI" id="CHEBI:29917"/>
        <dbReference type="ChEBI" id="CHEBI:29961"/>
        <dbReference type="ChEBI" id="CHEBI:57844"/>
        <dbReference type="ChEBI" id="CHEBI:57856"/>
        <dbReference type="ChEBI" id="CHEBI:59789"/>
        <dbReference type="ChEBI" id="CHEBI:64428"/>
        <dbReference type="ChEBI" id="CHEBI:73599"/>
        <dbReference type="EC" id="2.8.4.4"/>
    </reaction>
</comment>
<dbReference type="InterPro" id="IPR012340">
    <property type="entry name" value="NA-bd_OB-fold"/>
</dbReference>
<dbReference type="InterPro" id="IPR007197">
    <property type="entry name" value="rSAM"/>
</dbReference>
<keyword evidence="1 8" id="KW-0004">4Fe-4S</keyword>
<keyword evidence="4 8" id="KW-0949">S-adenosyl-L-methionine</keyword>
<evidence type="ECO:0000259" key="11">
    <source>
        <dbReference type="PROSITE" id="PS51449"/>
    </source>
</evidence>
<dbReference type="PROSITE" id="PS51449">
    <property type="entry name" value="MTTASE_N"/>
    <property type="match status" value="1"/>
</dbReference>
<feature type="domain" description="Radical SAM core" evidence="12">
    <location>
        <begin position="154"/>
        <end position="395"/>
    </location>
</feature>
<feature type="binding site" evidence="8">
    <location>
        <position position="36"/>
    </location>
    <ligand>
        <name>[4Fe-4S] cluster</name>
        <dbReference type="ChEBI" id="CHEBI:49883"/>
        <label>1</label>
    </ligand>
</feature>
<accession>A0A285T3S8</accession>
<dbReference type="InterPro" id="IPR038135">
    <property type="entry name" value="Methylthiotransferase_N_sf"/>
</dbReference>
<dbReference type="InterPro" id="IPR023404">
    <property type="entry name" value="rSAM_horseshoe"/>
</dbReference>
<dbReference type="Proteomes" id="UP000219111">
    <property type="component" value="Unassembled WGS sequence"/>
</dbReference>
<dbReference type="SFLD" id="SFLDS00029">
    <property type="entry name" value="Radical_SAM"/>
    <property type="match status" value="1"/>
</dbReference>
<feature type="region of interest" description="Disordered" evidence="9">
    <location>
        <begin position="1"/>
        <end position="25"/>
    </location>
</feature>
<name>A0A285T3S8_9RHOB</name>
<feature type="binding site" evidence="8">
    <location>
        <position position="168"/>
    </location>
    <ligand>
        <name>[4Fe-4S] cluster</name>
        <dbReference type="ChEBI" id="CHEBI:49883"/>
        <label>2</label>
        <note>4Fe-4S-S-AdoMet</note>
    </ligand>
</feature>
<comment type="similarity">
    <text evidence="8">Belongs to the methylthiotransferase family. RimO subfamily.</text>
</comment>
<dbReference type="InterPro" id="IPR005840">
    <property type="entry name" value="Ribosomal_uS12_MeSTrfase_RimO"/>
</dbReference>
<dbReference type="InterPro" id="IPR002792">
    <property type="entry name" value="TRAM_dom"/>
</dbReference>
<dbReference type="SUPFAM" id="SSF102114">
    <property type="entry name" value="Radical SAM enzymes"/>
    <property type="match status" value="1"/>
</dbReference>
<feature type="domain" description="TRAM" evidence="10">
    <location>
        <begin position="398"/>
        <end position="464"/>
    </location>
</feature>
<evidence type="ECO:0000256" key="6">
    <source>
        <dbReference type="ARBA" id="ARBA00023004"/>
    </source>
</evidence>
<dbReference type="GO" id="GO:0006400">
    <property type="term" value="P:tRNA modification"/>
    <property type="evidence" value="ECO:0007669"/>
    <property type="project" value="InterPro"/>
</dbReference>
<evidence type="ECO:0000256" key="5">
    <source>
        <dbReference type="ARBA" id="ARBA00022723"/>
    </source>
</evidence>
<dbReference type="FunFam" id="3.80.30.20:FF:000001">
    <property type="entry name" value="tRNA-2-methylthio-N(6)-dimethylallyladenosine synthase 2"/>
    <property type="match status" value="1"/>
</dbReference>
<feature type="binding site" evidence="8">
    <location>
        <position position="72"/>
    </location>
    <ligand>
        <name>[4Fe-4S] cluster</name>
        <dbReference type="ChEBI" id="CHEBI:49883"/>
        <label>1</label>
    </ligand>
</feature>
<dbReference type="Pfam" id="PF04055">
    <property type="entry name" value="Radical_SAM"/>
    <property type="match status" value="1"/>
</dbReference>
<feature type="binding site" evidence="8">
    <location>
        <position position="175"/>
    </location>
    <ligand>
        <name>[4Fe-4S] cluster</name>
        <dbReference type="ChEBI" id="CHEBI:49883"/>
        <label>2</label>
        <note>4Fe-4S-S-AdoMet</note>
    </ligand>
</feature>
<evidence type="ECO:0000256" key="8">
    <source>
        <dbReference type="HAMAP-Rule" id="MF_01865"/>
    </source>
</evidence>
<dbReference type="OrthoDB" id="9805215at2"/>
<dbReference type="GO" id="GO:0103039">
    <property type="term" value="F:protein methylthiotransferase activity"/>
    <property type="evidence" value="ECO:0007669"/>
    <property type="project" value="UniProtKB-EC"/>
</dbReference>
<dbReference type="EC" id="2.8.4.4" evidence="8"/>
<keyword evidence="3 8" id="KW-0808">Transferase</keyword>
<comment type="subcellular location">
    <subcellularLocation>
        <location evidence="8">Cytoplasm</location>
    </subcellularLocation>
</comment>
<dbReference type="AlphaFoldDB" id="A0A285T3S8"/>
<dbReference type="InterPro" id="IPR005839">
    <property type="entry name" value="Methylthiotransferase"/>
</dbReference>
<dbReference type="InterPro" id="IPR013848">
    <property type="entry name" value="Methylthiotransferase_N"/>
</dbReference>
<evidence type="ECO:0000256" key="3">
    <source>
        <dbReference type="ARBA" id="ARBA00022679"/>
    </source>
</evidence>
<dbReference type="NCBIfam" id="TIGR01125">
    <property type="entry name" value="30S ribosomal protein S12 methylthiotransferase RimO"/>
    <property type="match status" value="1"/>
</dbReference>
<dbReference type="Gene3D" id="3.80.30.20">
    <property type="entry name" value="tm_1862 like domain"/>
    <property type="match status" value="1"/>
</dbReference>
<keyword evidence="13" id="KW-0687">Ribonucleoprotein</keyword>
<organism evidence="13 14">
    <name type="scientific">Rhodobacter maris</name>
    <dbReference type="NCBI Taxonomy" id="446682"/>
    <lineage>
        <taxon>Bacteria</taxon>
        <taxon>Pseudomonadati</taxon>
        <taxon>Pseudomonadota</taxon>
        <taxon>Alphaproteobacteria</taxon>
        <taxon>Rhodobacterales</taxon>
        <taxon>Rhodobacter group</taxon>
        <taxon>Rhodobacter</taxon>
    </lineage>
</organism>
<dbReference type="NCBIfam" id="TIGR00089">
    <property type="entry name" value="MiaB/RimO family radical SAM methylthiotransferase"/>
    <property type="match status" value="1"/>
</dbReference>
<evidence type="ECO:0000256" key="1">
    <source>
        <dbReference type="ARBA" id="ARBA00022485"/>
    </source>
</evidence>
<dbReference type="EMBL" id="OBMT01000014">
    <property type="protein sequence ID" value="SOC16017.1"/>
    <property type="molecule type" value="Genomic_DNA"/>
</dbReference>
<dbReference type="SFLD" id="SFLDG01061">
    <property type="entry name" value="methylthiotransferase"/>
    <property type="match status" value="1"/>
</dbReference>
<dbReference type="PROSITE" id="PS50926">
    <property type="entry name" value="TRAM"/>
    <property type="match status" value="1"/>
</dbReference>
<gene>
    <name evidence="8" type="primary">rimO</name>
    <name evidence="13" type="ORF">SAMN05877831_11411</name>
</gene>
<evidence type="ECO:0000256" key="4">
    <source>
        <dbReference type="ARBA" id="ARBA00022691"/>
    </source>
</evidence>
<keyword evidence="6 8" id="KW-0408">Iron</keyword>
<comment type="function">
    <text evidence="8">Catalyzes the methylthiolation of an aspartic acid residue of ribosomal protein uS12.</text>
</comment>
<dbReference type="InterPro" id="IPR058240">
    <property type="entry name" value="rSAM_sf"/>
</dbReference>
<keyword evidence="5 8" id="KW-0479">Metal-binding</keyword>
<sequence>MSQNPPDLRPDLAPQARFSDAPRPGQPMIGMVSLGCPKALVDSERILTRLRAEGYAISPSYQGAEAVIVNTCGFLDSAKAESLEAIGEALAENGKVIVTGCLGAEPEFITGVHPKVLAVTGPEQYEQVLDAVHLAAPPKPDPFVDLLPPTGVKLTPRHFSYLKISEGCNHACKFCIIPDMRGKLVSRPAHAVLREAEKLLEAGVRELLVISQDTSAYGLDRRHEASPWKGAEVRAHITDLARELGRLAQPSGAWVRLHYVYPYPHVRELIPLMADGLVLPYLDIPFQHAHPETLKRMARPAASAKTLDEIAAWRADCPEIVLRSTFIVGYPGETEAEFQFLLDWMEEAQLDRVGCFQYENVKGARSNDLPGHIAPELKQERWERFMEKAQAISEAKLAEKVGTLQQVLVDAVDAEGATCRTRADAPEIDGNLFIDEGFEGLAPGDMVTVEVEEASDYDLWGRLV</sequence>
<keyword evidence="13" id="KW-0689">Ribosomal protein</keyword>
<dbReference type="PANTHER" id="PTHR43837">
    <property type="entry name" value="RIBOSOMAL PROTEIN S12 METHYLTHIOTRANSFERASE RIMO"/>
    <property type="match status" value="1"/>
</dbReference>
<evidence type="ECO:0000313" key="13">
    <source>
        <dbReference type="EMBL" id="SOC16017.1"/>
    </source>
</evidence>
<dbReference type="PROSITE" id="PS51918">
    <property type="entry name" value="RADICAL_SAM"/>
    <property type="match status" value="1"/>
</dbReference>
<dbReference type="GO" id="GO:0051539">
    <property type="term" value="F:4 iron, 4 sulfur cluster binding"/>
    <property type="evidence" value="ECO:0007669"/>
    <property type="project" value="UniProtKB-UniRule"/>
</dbReference>
<dbReference type="GO" id="GO:0005840">
    <property type="term" value="C:ribosome"/>
    <property type="evidence" value="ECO:0007669"/>
    <property type="project" value="UniProtKB-KW"/>
</dbReference>
<reference evidence="14" key="1">
    <citation type="submission" date="2017-08" db="EMBL/GenBank/DDBJ databases">
        <authorList>
            <person name="Varghese N."/>
            <person name="Submissions S."/>
        </authorList>
    </citation>
    <scope>NUCLEOTIDE SEQUENCE [LARGE SCALE GENOMIC DNA]</scope>
    <source>
        <strain evidence="14">JA276</strain>
    </source>
</reference>